<protein>
    <submittedName>
        <fullName evidence="3">Differentially expressed in FDCP 6-like protein</fullName>
    </submittedName>
</protein>
<dbReference type="Proteomes" id="UP000050525">
    <property type="component" value="Unassembled WGS sequence"/>
</dbReference>
<accession>A0A151MT13</accession>
<dbReference type="EMBL" id="AKHW03005127">
    <property type="protein sequence ID" value="KYO27646.1"/>
    <property type="molecule type" value="Genomic_DNA"/>
</dbReference>
<gene>
    <name evidence="3" type="ORF">Y1Q_0005211</name>
</gene>
<evidence type="ECO:0000313" key="3">
    <source>
        <dbReference type="EMBL" id="KYO27646.1"/>
    </source>
</evidence>
<keyword evidence="4" id="KW-1185">Reference proteome</keyword>
<dbReference type="AlphaFoldDB" id="A0A151MT13"/>
<evidence type="ECO:0000256" key="1">
    <source>
        <dbReference type="SAM" id="Coils"/>
    </source>
</evidence>
<evidence type="ECO:0000256" key="2">
    <source>
        <dbReference type="SAM" id="MobiDB-lite"/>
    </source>
</evidence>
<proteinExistence type="predicted"/>
<organism evidence="3 4">
    <name type="scientific">Alligator mississippiensis</name>
    <name type="common">American alligator</name>
    <dbReference type="NCBI Taxonomy" id="8496"/>
    <lineage>
        <taxon>Eukaryota</taxon>
        <taxon>Metazoa</taxon>
        <taxon>Chordata</taxon>
        <taxon>Craniata</taxon>
        <taxon>Vertebrata</taxon>
        <taxon>Euteleostomi</taxon>
        <taxon>Archelosauria</taxon>
        <taxon>Archosauria</taxon>
        <taxon>Crocodylia</taxon>
        <taxon>Alligatoridae</taxon>
        <taxon>Alligatorinae</taxon>
        <taxon>Alligator</taxon>
    </lineage>
</organism>
<sequence>MMRSKKEQAEAKVAALELRAQPGKKEGAYKEIKCLIAAEAEKTRVLDRLMVEETKKSRRREEKLQEMQKEMAEWRARYEEAQSQLKRVEMEKGHLEEQVQSLETHLEASSAREAATNAKRKQSQLQRLTLRQQIWTLEVENKTLQAASSQMATKGQDSGELEGPEVTSTATQTEEGPKAQAEEFGEAVQEDLEDGQE</sequence>
<name>A0A151MT13_ALLMI</name>
<feature type="region of interest" description="Disordered" evidence="2">
    <location>
        <begin position="146"/>
        <end position="197"/>
    </location>
</feature>
<feature type="compositionally biased region" description="Polar residues" evidence="2">
    <location>
        <begin position="146"/>
        <end position="156"/>
    </location>
</feature>
<feature type="compositionally biased region" description="Acidic residues" evidence="2">
    <location>
        <begin position="183"/>
        <end position="197"/>
    </location>
</feature>
<comment type="caution">
    <text evidence="3">The sequence shown here is derived from an EMBL/GenBank/DDBJ whole genome shotgun (WGS) entry which is preliminary data.</text>
</comment>
<evidence type="ECO:0000313" key="4">
    <source>
        <dbReference type="Proteomes" id="UP000050525"/>
    </source>
</evidence>
<reference evidence="3 4" key="1">
    <citation type="journal article" date="2012" name="Genome Biol.">
        <title>Sequencing three crocodilian genomes to illuminate the evolution of archosaurs and amniotes.</title>
        <authorList>
            <person name="St John J.A."/>
            <person name="Braun E.L."/>
            <person name="Isberg S.R."/>
            <person name="Miles L.G."/>
            <person name="Chong A.Y."/>
            <person name="Gongora J."/>
            <person name="Dalzell P."/>
            <person name="Moran C."/>
            <person name="Bed'hom B."/>
            <person name="Abzhanov A."/>
            <person name="Burgess S.C."/>
            <person name="Cooksey A.M."/>
            <person name="Castoe T.A."/>
            <person name="Crawford N.G."/>
            <person name="Densmore L.D."/>
            <person name="Drew J.C."/>
            <person name="Edwards S.V."/>
            <person name="Faircloth B.C."/>
            <person name="Fujita M.K."/>
            <person name="Greenwold M.J."/>
            <person name="Hoffmann F.G."/>
            <person name="Howard J.M."/>
            <person name="Iguchi T."/>
            <person name="Janes D.E."/>
            <person name="Khan S.Y."/>
            <person name="Kohno S."/>
            <person name="de Koning A.J."/>
            <person name="Lance S.L."/>
            <person name="McCarthy F.M."/>
            <person name="McCormack J.E."/>
            <person name="Merchant M.E."/>
            <person name="Peterson D.G."/>
            <person name="Pollock D.D."/>
            <person name="Pourmand N."/>
            <person name="Raney B.J."/>
            <person name="Roessler K.A."/>
            <person name="Sanford J.R."/>
            <person name="Sawyer R.H."/>
            <person name="Schmidt C.J."/>
            <person name="Triplett E.W."/>
            <person name="Tuberville T.D."/>
            <person name="Venegas-Anaya M."/>
            <person name="Howard J.T."/>
            <person name="Jarvis E.D."/>
            <person name="Guillette L.J.Jr."/>
            <person name="Glenn T.C."/>
            <person name="Green R.E."/>
            <person name="Ray D.A."/>
        </authorList>
    </citation>
    <scope>NUCLEOTIDE SEQUENCE [LARGE SCALE GENOMIC DNA]</scope>
    <source>
        <strain evidence="3">KSC_2009_1</strain>
    </source>
</reference>
<feature type="coiled-coil region" evidence="1">
    <location>
        <begin position="50"/>
        <end position="131"/>
    </location>
</feature>
<keyword evidence="1" id="KW-0175">Coiled coil</keyword>